<keyword evidence="8" id="KW-0915">Sodium</keyword>
<dbReference type="PANTHER" id="PTHR10110:SF195">
    <property type="entry name" value="NA(+)_H(+) ANTIPORTER NHAS2"/>
    <property type="match status" value="1"/>
</dbReference>
<feature type="domain" description="Cation/H+ exchanger transmembrane" evidence="13">
    <location>
        <begin position="13"/>
        <end position="406"/>
    </location>
</feature>
<dbReference type="STRING" id="631362.Thi970DRAFT_04276"/>
<keyword evidence="5" id="KW-1003">Cell membrane</keyword>
<keyword evidence="10 12" id="KW-0472">Membrane</keyword>
<keyword evidence="3" id="KW-0813">Transport</keyword>
<keyword evidence="9" id="KW-0406">Ion transport</keyword>
<keyword evidence="15" id="KW-1185">Reference proteome</keyword>
<feature type="transmembrane region" description="Helical" evidence="12">
    <location>
        <begin position="130"/>
        <end position="150"/>
    </location>
</feature>
<organism evidence="14 15">
    <name type="scientific">Thiorhodovibrio frisius</name>
    <dbReference type="NCBI Taxonomy" id="631362"/>
    <lineage>
        <taxon>Bacteria</taxon>
        <taxon>Pseudomonadati</taxon>
        <taxon>Pseudomonadota</taxon>
        <taxon>Gammaproteobacteria</taxon>
        <taxon>Chromatiales</taxon>
        <taxon>Chromatiaceae</taxon>
        <taxon>Thiorhodovibrio</taxon>
    </lineage>
</organism>
<protein>
    <submittedName>
        <fullName evidence="14">NhaP-type Na+(K+)/H+ antiporter</fullName>
    </submittedName>
</protein>
<feature type="transmembrane region" description="Helical" evidence="12">
    <location>
        <begin position="31"/>
        <end position="50"/>
    </location>
</feature>
<keyword evidence="11" id="KW-0739">Sodium transport</keyword>
<evidence type="ECO:0000256" key="4">
    <source>
        <dbReference type="ARBA" id="ARBA00022449"/>
    </source>
</evidence>
<evidence type="ECO:0000256" key="3">
    <source>
        <dbReference type="ARBA" id="ARBA00022448"/>
    </source>
</evidence>
<gene>
    <name evidence="14" type="ORF">Thi970DRAFT_04276</name>
</gene>
<evidence type="ECO:0000313" key="15">
    <source>
        <dbReference type="Proteomes" id="UP000002964"/>
    </source>
</evidence>
<evidence type="ECO:0000256" key="1">
    <source>
        <dbReference type="ARBA" id="ARBA00004651"/>
    </source>
</evidence>
<feature type="transmembrane region" description="Helical" evidence="12">
    <location>
        <begin position="201"/>
        <end position="222"/>
    </location>
</feature>
<feature type="transmembrane region" description="Helical" evidence="12">
    <location>
        <begin position="171"/>
        <end position="189"/>
    </location>
</feature>
<dbReference type="InterPro" id="IPR006153">
    <property type="entry name" value="Cation/H_exchanger_TM"/>
</dbReference>
<dbReference type="GO" id="GO:0015385">
    <property type="term" value="F:sodium:proton antiporter activity"/>
    <property type="evidence" value="ECO:0007669"/>
    <property type="project" value="InterPro"/>
</dbReference>
<dbReference type="EMBL" id="JH603170">
    <property type="protein sequence ID" value="EIC20622.1"/>
    <property type="molecule type" value="Genomic_DNA"/>
</dbReference>
<evidence type="ECO:0000256" key="7">
    <source>
        <dbReference type="ARBA" id="ARBA00022989"/>
    </source>
</evidence>
<evidence type="ECO:0000256" key="9">
    <source>
        <dbReference type="ARBA" id="ARBA00023065"/>
    </source>
</evidence>
<reference evidence="15" key="1">
    <citation type="submission" date="2011-06" db="EMBL/GenBank/DDBJ databases">
        <authorList>
            <consortium name="US DOE Joint Genome Institute (JGI-PGF)"/>
            <person name="Lucas S."/>
            <person name="Han J."/>
            <person name="Lapidus A."/>
            <person name="Cheng J.-F."/>
            <person name="Goodwin L."/>
            <person name="Pitluck S."/>
            <person name="Peters L."/>
            <person name="Land M.L."/>
            <person name="Hauser L."/>
            <person name="Vogl K."/>
            <person name="Liu Z."/>
            <person name="Overmann J."/>
            <person name="Frigaard N.-U."/>
            <person name="Bryant D.A."/>
            <person name="Woyke T.J."/>
        </authorList>
    </citation>
    <scope>NUCLEOTIDE SEQUENCE [LARGE SCALE GENOMIC DNA]</scope>
    <source>
        <strain evidence="15">970</strain>
    </source>
</reference>
<keyword evidence="6 12" id="KW-0812">Transmembrane</keyword>
<feature type="transmembrane region" description="Helical" evidence="12">
    <location>
        <begin position="70"/>
        <end position="87"/>
    </location>
</feature>
<dbReference type="RefSeq" id="WP_009151025.1">
    <property type="nucleotide sequence ID" value="NZ_CP121471.1"/>
</dbReference>
<dbReference type="Pfam" id="PF00999">
    <property type="entry name" value="Na_H_Exchanger"/>
    <property type="match status" value="1"/>
</dbReference>
<evidence type="ECO:0000256" key="6">
    <source>
        <dbReference type="ARBA" id="ARBA00022692"/>
    </source>
</evidence>
<dbReference type="PANTHER" id="PTHR10110">
    <property type="entry name" value="SODIUM/HYDROGEN EXCHANGER"/>
    <property type="match status" value="1"/>
</dbReference>
<dbReference type="Proteomes" id="UP000002964">
    <property type="component" value="Unassembled WGS sequence"/>
</dbReference>
<dbReference type="HOGENOM" id="CLU_005912_8_1_6"/>
<dbReference type="InterPro" id="IPR018422">
    <property type="entry name" value="Cation/H_exchanger_CPA1"/>
</dbReference>
<keyword evidence="4" id="KW-0050">Antiport</keyword>
<feature type="transmembrane region" description="Helical" evidence="12">
    <location>
        <begin position="353"/>
        <end position="373"/>
    </location>
</feature>
<feature type="transmembrane region" description="Helical" evidence="12">
    <location>
        <begin position="385"/>
        <end position="405"/>
    </location>
</feature>
<comment type="subcellular location">
    <subcellularLocation>
        <location evidence="1">Cell membrane</location>
        <topology evidence="1">Multi-pass membrane protein</topology>
    </subcellularLocation>
</comment>
<dbReference type="GO" id="GO:0015386">
    <property type="term" value="F:potassium:proton antiporter activity"/>
    <property type="evidence" value="ECO:0007669"/>
    <property type="project" value="TreeGrafter"/>
</dbReference>
<keyword evidence="7 12" id="KW-1133">Transmembrane helix</keyword>
<feature type="transmembrane region" description="Helical" evidence="12">
    <location>
        <begin position="99"/>
        <end position="124"/>
    </location>
</feature>
<proteinExistence type="inferred from homology"/>
<evidence type="ECO:0000259" key="13">
    <source>
        <dbReference type="Pfam" id="PF00999"/>
    </source>
</evidence>
<dbReference type="eggNOG" id="COG0025">
    <property type="taxonomic scope" value="Bacteria"/>
</dbReference>
<evidence type="ECO:0000256" key="8">
    <source>
        <dbReference type="ARBA" id="ARBA00023053"/>
    </source>
</evidence>
<sequence length="429" mass="45599">MDLFDVIAVLISLSAVFSWLNTRFLKLPTAIGLMMMALAMSLVLLLPLPLSEYIALDARELVASVDFNATVLHGMLSFLLFAGALHVNIHDLAEHRNTIAALTTIGVFLASLIISLAVYLVFLLLGFDIPYIYCLLFGALISPTDPIAVLGILKSAGAPKSLATKITGESLFNDGVAVVLFMVLFDIAIDGQHISLDHVLVLFAQEAIGGAIFGLIVGQIALEMLRRIDNYQAEVLITLAVASGGYAIAEHVHLSAPIAVVVAGLMIGNQGLGGAMSNKTREHLDSFWELVDESLNAVLFVLIGLEVLALTIKESFLLAGALLIPLVLLARALSIGVPLGLYRGFRNVSPGTVAVLTWGGIRGGISVALALSLPPGATRDLILTVTYMIVVFSIMVQGLTLAPVIRAFNQSANREFGAAEPEDRAPEPE</sequence>
<dbReference type="OrthoDB" id="9774146at2"/>
<comment type="similarity">
    <text evidence="2">Belongs to the monovalent cation:proton antiporter 1 (CPA1) transporter (TC 2.A.36) family.</text>
</comment>
<dbReference type="Gene3D" id="6.10.140.1330">
    <property type="match status" value="1"/>
</dbReference>
<reference evidence="14 15" key="2">
    <citation type="submission" date="2011-11" db="EMBL/GenBank/DDBJ databases">
        <authorList>
            <consortium name="US DOE Joint Genome Institute"/>
            <person name="Lucas S."/>
            <person name="Han J."/>
            <person name="Lapidus A."/>
            <person name="Cheng J.-F."/>
            <person name="Goodwin L."/>
            <person name="Pitluck S."/>
            <person name="Peters L."/>
            <person name="Ovchinnikova G."/>
            <person name="Zhang X."/>
            <person name="Detter J.C."/>
            <person name="Han C."/>
            <person name="Tapia R."/>
            <person name="Land M."/>
            <person name="Hauser L."/>
            <person name="Kyrpides N."/>
            <person name="Ivanova N."/>
            <person name="Pagani I."/>
            <person name="Vogl K."/>
            <person name="Liu Z."/>
            <person name="Overmann J."/>
            <person name="Frigaard N.-U."/>
            <person name="Bryant D."/>
            <person name="Woyke T."/>
        </authorList>
    </citation>
    <scope>NUCLEOTIDE SEQUENCE [LARGE SCALE GENOMIC DNA]</scope>
    <source>
        <strain evidence="14 15">970</strain>
    </source>
</reference>
<evidence type="ECO:0000313" key="14">
    <source>
        <dbReference type="EMBL" id="EIC20622.1"/>
    </source>
</evidence>
<evidence type="ECO:0000256" key="12">
    <source>
        <dbReference type="SAM" id="Phobius"/>
    </source>
</evidence>
<evidence type="ECO:0000256" key="5">
    <source>
        <dbReference type="ARBA" id="ARBA00022475"/>
    </source>
</evidence>
<dbReference type="GO" id="GO:0098719">
    <property type="term" value="P:sodium ion import across plasma membrane"/>
    <property type="evidence" value="ECO:0007669"/>
    <property type="project" value="TreeGrafter"/>
</dbReference>
<dbReference type="AlphaFoldDB" id="H8Z5X2"/>
<evidence type="ECO:0000256" key="10">
    <source>
        <dbReference type="ARBA" id="ARBA00023136"/>
    </source>
</evidence>
<feature type="transmembrane region" description="Helical" evidence="12">
    <location>
        <begin position="294"/>
        <end position="312"/>
    </location>
</feature>
<feature type="transmembrane region" description="Helical" evidence="12">
    <location>
        <begin position="231"/>
        <end position="248"/>
    </location>
</feature>
<dbReference type="GO" id="GO:0005886">
    <property type="term" value="C:plasma membrane"/>
    <property type="evidence" value="ECO:0007669"/>
    <property type="project" value="UniProtKB-SubCell"/>
</dbReference>
<evidence type="ECO:0000256" key="11">
    <source>
        <dbReference type="ARBA" id="ARBA00023201"/>
    </source>
</evidence>
<evidence type="ECO:0000256" key="2">
    <source>
        <dbReference type="ARBA" id="ARBA00007367"/>
    </source>
</evidence>
<accession>H8Z5X2</accession>
<feature type="transmembrane region" description="Helical" evidence="12">
    <location>
        <begin position="6"/>
        <end position="24"/>
    </location>
</feature>
<name>H8Z5X2_9GAMM</name>
<feature type="transmembrane region" description="Helical" evidence="12">
    <location>
        <begin position="318"/>
        <end position="341"/>
    </location>
</feature>
<dbReference type="GO" id="GO:0051453">
    <property type="term" value="P:regulation of intracellular pH"/>
    <property type="evidence" value="ECO:0007669"/>
    <property type="project" value="TreeGrafter"/>
</dbReference>
<feature type="transmembrane region" description="Helical" evidence="12">
    <location>
        <begin position="254"/>
        <end position="273"/>
    </location>
</feature>